<dbReference type="AlphaFoldDB" id="A0A9N9K8L5"/>
<reference evidence="2" key="1">
    <citation type="submission" date="2021-06" db="EMBL/GenBank/DDBJ databases">
        <authorList>
            <person name="Kallberg Y."/>
            <person name="Tangrot J."/>
            <person name="Rosling A."/>
        </authorList>
    </citation>
    <scope>NUCLEOTIDE SEQUENCE</scope>
    <source>
        <strain evidence="2">MA453B</strain>
    </source>
</reference>
<protein>
    <submittedName>
        <fullName evidence="2">24337_t:CDS:1</fullName>
    </submittedName>
</protein>
<organism evidence="2 3">
    <name type="scientific">Dentiscutata erythropus</name>
    <dbReference type="NCBI Taxonomy" id="1348616"/>
    <lineage>
        <taxon>Eukaryota</taxon>
        <taxon>Fungi</taxon>
        <taxon>Fungi incertae sedis</taxon>
        <taxon>Mucoromycota</taxon>
        <taxon>Glomeromycotina</taxon>
        <taxon>Glomeromycetes</taxon>
        <taxon>Diversisporales</taxon>
        <taxon>Gigasporaceae</taxon>
        <taxon>Dentiscutata</taxon>
    </lineage>
</organism>
<gene>
    <name evidence="2" type="ORF">DERYTH_LOCUS26417</name>
</gene>
<feature type="compositionally biased region" description="Basic residues" evidence="1">
    <location>
        <begin position="106"/>
        <end position="115"/>
    </location>
</feature>
<evidence type="ECO:0000256" key="1">
    <source>
        <dbReference type="SAM" id="MobiDB-lite"/>
    </source>
</evidence>
<dbReference type="EMBL" id="CAJVPY010055052">
    <property type="protein sequence ID" value="CAG8817292.1"/>
    <property type="molecule type" value="Genomic_DNA"/>
</dbReference>
<feature type="non-terminal residue" evidence="2">
    <location>
        <position position="1"/>
    </location>
</feature>
<keyword evidence="3" id="KW-1185">Reference proteome</keyword>
<evidence type="ECO:0000313" key="3">
    <source>
        <dbReference type="Proteomes" id="UP000789405"/>
    </source>
</evidence>
<sequence length="115" mass="13399">ELPKENIHVSNLKENSKENAKNLANLDTMIIHIEEITKKNNETDDKLKSLYIQKEVENQLLLNKTPRDKLTIEDLAQTFALQKFDMNKKENTPPNIDDEGFITVSNKKKNNRKNH</sequence>
<accession>A0A9N9K8L5</accession>
<proteinExistence type="predicted"/>
<feature type="region of interest" description="Disordered" evidence="1">
    <location>
        <begin position="86"/>
        <end position="115"/>
    </location>
</feature>
<name>A0A9N9K8L5_9GLOM</name>
<comment type="caution">
    <text evidence="2">The sequence shown here is derived from an EMBL/GenBank/DDBJ whole genome shotgun (WGS) entry which is preliminary data.</text>
</comment>
<evidence type="ECO:0000313" key="2">
    <source>
        <dbReference type="EMBL" id="CAG8817292.1"/>
    </source>
</evidence>
<dbReference type="Proteomes" id="UP000789405">
    <property type="component" value="Unassembled WGS sequence"/>
</dbReference>